<dbReference type="KEGG" id="gtt:GUITHDRAFT_166769"/>
<dbReference type="PANTHER" id="PTHR13800">
    <property type="entry name" value="TRANSIENT RECEPTOR POTENTIAL CATION CHANNEL, SUBFAMILY M, MEMBER 6"/>
    <property type="match status" value="1"/>
</dbReference>
<feature type="transmembrane region" description="Helical" evidence="10">
    <location>
        <begin position="1142"/>
        <end position="1160"/>
    </location>
</feature>
<keyword evidence="8" id="KW-0175">Coiled coil</keyword>
<protein>
    <submittedName>
        <fullName evidence="13 14">Uncharacterized protein</fullName>
    </submittedName>
</protein>
<comment type="subcellular location">
    <subcellularLocation>
        <location evidence="1">Membrane</location>
        <topology evidence="1">Multi-pass membrane protein</topology>
    </subcellularLocation>
</comment>
<feature type="region of interest" description="Disordered" evidence="9">
    <location>
        <begin position="1899"/>
        <end position="1924"/>
    </location>
</feature>
<feature type="compositionally biased region" description="Basic and acidic residues" evidence="9">
    <location>
        <begin position="1914"/>
        <end position="1924"/>
    </location>
</feature>
<sequence>MDLLGKQDQLNNAEIPRERNGISLDPLTKKSKRTHRKKSQVPGLIDSYEGMQRPGLLASKADKRNGKHESKKSKLSKLSETQQEALRRFLSLVHARMRLKNLFKAVDSIRWAPRVKPSEEEVQEFVKQTAGRSGTYVKDTFKVASVDKIPASSCIGSFQWTKIDTSDPAKYMVVNMNSETGKSYNTILIRFFMEHVWGIRKPDVVISVTGGAMQFDLSTDEKDKIMRGMMEGTKSLNPLFVTGGTNAGIMKYVGEARAKYNPHAPLLGIATFGSILGSEYMLGGDRDANGALKTSYEEISRKSEKERKKVSAMGVGLDVNHTHFIFADDGSFAKFGRETQLRADIESCISVNLEGCPRGFKQHYARENEMDRVIFKTLLKLRMGWEGQNISENKVKPKDNAGPIPIVSVCVQGGMGTVNTVLDAVNNGTASILVRGSGKAADLLADAVLIRFAKGHKHCIPPGKLEQNQRSFLRFLTDHFGLDEDKDLISNEDSDEYKCYNFTRIMEMMADFSNVDKSAIKDEERRKGIQRDAAALIRSYELPTENTDNVEMIRRALAAVVTNKCWVFNLHDPEPNAIDFKGSLLQCLLNGIGRGRKDNASALQAKLKYSILWQREDILQYSMKKSGLKNRDFRQFVEVLNNSYMLALARNNVRAAKMLLEHGASIDIFRIKMLGQKQMMDELKTLGQGGDSLTLSLGLHSSQMTVAAKKKKSDVHAMRRWSQLIKMSKGEQTSDHVMALSSDLKDEYINEGYNCLRAMTTFFNKMFVRQEDSLPEVGETDMVALTEPFSLKIRRKLYKELMEKERELKKLVKRQELEGQLTHKIKQVKDYKKTIILQSLYTKVLGSLFRYKLGTDGPYADLFLWNVLMNRREMSEFFWQETVNPVLYAITAAYLLRNMSEEKGVDTLNAKSMQSNADHFEELAIGVYRFALQEDLNLAIQALDSPLRMWRGMALLDLAVMSKSETFVEKCCQSSIENRFYGDMSPYDNNFWRICLGVFPCCGLLAMANFFEFKLPPTSEVLRSATQRRKAPDGFPYEPRKNDVLLAVLQRKAHGLDMKLRRLEQRVDAGDTVPEPELKELWMKTFSPFQKFVCFWAAPIVLYLANAMQSIAVTIAFTLSFMPNTLVDNSVIILYNSDKIHQIEWVLVVYFISSLFREVMQMAIAGYRDYLMDVWNIFDLGAMISFALGFALHFECISTHCNSLEFSSAMIAIVIPAPFNVFSIIISLATFLYHRLTYLKKYPGYNTSLLLDLHFSHSKQTSLGTKTQDKQITSQERKSLLRISAFMEHVRSMFLEEQRVNDHVGRKLDQLSKLLRFQHEELARLAEMYNNRLLSADEFVAAKALYKAGAALQLPSLPPATPPNSSRIARIACKRTMVNFLRSAPTFMTGPTTQENAEFIRTTDNSSTLIAYCLKNIKGFSYQNVISAMHRLAVLTRASRKHLKPRRTQLKVVGHTGLKDSARAAIESETFWLEKALEALLRRGILQVRRMNGFAVVRFLWSLATLRHLPEQNDLLLLLDHAQSTIPELNPVSLGLLYWSCAVLEVPLEGELRYKLDDGTMKNLPLLTPQCISMILWSYSKQRKALDTELYQELCKQAIRLMEQFKQEEFNMLLLALKQLRYPLSREMKGAITEHIKLLLPSMHQGTFVSVLDNLVRSKESWGEELPAILSEYVYKNESVINVDSLVNILWNFSQWQVKPDDQLIELSPVMIPRFDGWKVSAYLLAHFKLQLKIDEQDIVLIMAQVRNITKGMEANEIGSVLTAMSKLELRPPEDVHDKMMKRLAEGINYLDVKYLHDILRSHAMLGLTVTEKILECLTLRAQNLASTFSSFELSFLLWSLQVLMLQPPAYVIEGFINRSKEIAPRLDEEQVEMIREVLETWGRPGEIEAILSARTSMLPERENELESEEEETAYDHQDYDASR</sequence>
<evidence type="ECO:0000256" key="10">
    <source>
        <dbReference type="SAM" id="Phobius"/>
    </source>
</evidence>
<keyword evidence="15" id="KW-1185">Reference proteome</keyword>
<feature type="transmembrane region" description="Helical" evidence="10">
    <location>
        <begin position="1093"/>
        <end position="1122"/>
    </location>
</feature>
<feature type="region of interest" description="Disordered" evidence="9">
    <location>
        <begin position="1"/>
        <end position="79"/>
    </location>
</feature>
<dbReference type="GO" id="GO:0005886">
    <property type="term" value="C:plasma membrane"/>
    <property type="evidence" value="ECO:0007669"/>
    <property type="project" value="TreeGrafter"/>
</dbReference>
<dbReference type="RefSeq" id="XP_005819069.1">
    <property type="nucleotide sequence ID" value="XM_005819012.1"/>
</dbReference>
<evidence type="ECO:0000256" key="6">
    <source>
        <dbReference type="ARBA" id="ARBA00023136"/>
    </source>
</evidence>
<keyword evidence="7" id="KW-0407">Ion channel</keyword>
<feature type="domain" description="TRPM-like" evidence="12">
    <location>
        <begin position="838"/>
        <end position="968"/>
    </location>
</feature>
<evidence type="ECO:0000256" key="8">
    <source>
        <dbReference type="SAM" id="Coils"/>
    </source>
</evidence>
<feature type="domain" description="TRPM SLOG" evidence="11">
    <location>
        <begin position="380"/>
        <end position="447"/>
    </location>
</feature>
<dbReference type="OrthoDB" id="10050890at2759"/>
<feature type="transmembrane region" description="Helical" evidence="10">
    <location>
        <begin position="1172"/>
        <end position="1194"/>
    </location>
</feature>
<dbReference type="Proteomes" id="UP000011087">
    <property type="component" value="Unassembled WGS sequence"/>
</dbReference>
<evidence type="ECO:0000313" key="15">
    <source>
        <dbReference type="Proteomes" id="UP000011087"/>
    </source>
</evidence>
<dbReference type="STRING" id="905079.L1I859"/>
<dbReference type="PANTHER" id="PTHR13800:SF1">
    <property type="entry name" value="TRANSIENT RECEPTOR POTENTIAL CATION CHANNEL TRPM"/>
    <property type="match status" value="1"/>
</dbReference>
<keyword evidence="4 10" id="KW-1133">Transmembrane helix</keyword>
<dbReference type="InterPro" id="IPR041491">
    <property type="entry name" value="TRPM_SLOG"/>
</dbReference>
<keyword evidence="5" id="KW-0406">Ion transport</keyword>
<dbReference type="PaxDb" id="55529-EKX32089"/>
<dbReference type="EnsemblProtists" id="EKX32089">
    <property type="protein sequence ID" value="EKX32089"/>
    <property type="gene ID" value="GUITHDRAFT_166769"/>
</dbReference>
<dbReference type="GO" id="GO:0030001">
    <property type="term" value="P:metal ion transport"/>
    <property type="evidence" value="ECO:0007669"/>
    <property type="project" value="TreeGrafter"/>
</dbReference>
<feature type="coiled-coil region" evidence="8">
    <location>
        <begin position="794"/>
        <end position="834"/>
    </location>
</feature>
<dbReference type="Pfam" id="PF18139">
    <property type="entry name" value="LSDAT_euk"/>
    <property type="match status" value="2"/>
</dbReference>
<evidence type="ECO:0000256" key="2">
    <source>
        <dbReference type="ARBA" id="ARBA00022448"/>
    </source>
</evidence>
<evidence type="ECO:0000256" key="9">
    <source>
        <dbReference type="SAM" id="MobiDB-lite"/>
    </source>
</evidence>
<dbReference type="InterPro" id="IPR057366">
    <property type="entry name" value="TRPM-like"/>
</dbReference>
<keyword evidence="6 10" id="KW-0472">Membrane</keyword>
<name>L1I859_GUITC</name>
<reference evidence="13 15" key="1">
    <citation type="journal article" date="2012" name="Nature">
        <title>Algal genomes reveal evolutionary mosaicism and the fate of nucleomorphs.</title>
        <authorList>
            <consortium name="DOE Joint Genome Institute"/>
            <person name="Curtis B.A."/>
            <person name="Tanifuji G."/>
            <person name="Burki F."/>
            <person name="Gruber A."/>
            <person name="Irimia M."/>
            <person name="Maruyama S."/>
            <person name="Arias M.C."/>
            <person name="Ball S.G."/>
            <person name="Gile G.H."/>
            <person name="Hirakawa Y."/>
            <person name="Hopkins J.F."/>
            <person name="Kuo A."/>
            <person name="Rensing S.A."/>
            <person name="Schmutz J."/>
            <person name="Symeonidi A."/>
            <person name="Elias M."/>
            <person name="Eveleigh R.J."/>
            <person name="Herman E.K."/>
            <person name="Klute M.J."/>
            <person name="Nakayama T."/>
            <person name="Obornik M."/>
            <person name="Reyes-Prieto A."/>
            <person name="Armbrust E.V."/>
            <person name="Aves S.J."/>
            <person name="Beiko R.G."/>
            <person name="Coutinho P."/>
            <person name="Dacks J.B."/>
            <person name="Durnford D.G."/>
            <person name="Fast N.M."/>
            <person name="Green B.R."/>
            <person name="Grisdale C.J."/>
            <person name="Hempel F."/>
            <person name="Henrissat B."/>
            <person name="Hoppner M.P."/>
            <person name="Ishida K."/>
            <person name="Kim E."/>
            <person name="Koreny L."/>
            <person name="Kroth P.G."/>
            <person name="Liu Y."/>
            <person name="Malik S.B."/>
            <person name="Maier U.G."/>
            <person name="McRose D."/>
            <person name="Mock T."/>
            <person name="Neilson J.A."/>
            <person name="Onodera N.T."/>
            <person name="Poole A.M."/>
            <person name="Pritham E.J."/>
            <person name="Richards T.A."/>
            <person name="Rocap G."/>
            <person name="Roy S.W."/>
            <person name="Sarai C."/>
            <person name="Schaack S."/>
            <person name="Shirato S."/>
            <person name="Slamovits C.H."/>
            <person name="Spencer D.F."/>
            <person name="Suzuki S."/>
            <person name="Worden A.Z."/>
            <person name="Zauner S."/>
            <person name="Barry K."/>
            <person name="Bell C."/>
            <person name="Bharti A.K."/>
            <person name="Crow J.A."/>
            <person name="Grimwood J."/>
            <person name="Kramer R."/>
            <person name="Lindquist E."/>
            <person name="Lucas S."/>
            <person name="Salamov A."/>
            <person name="McFadden G.I."/>
            <person name="Lane C.E."/>
            <person name="Keeling P.J."/>
            <person name="Gray M.W."/>
            <person name="Grigoriev I.V."/>
            <person name="Archibald J.M."/>
        </authorList>
    </citation>
    <scope>NUCLEOTIDE SEQUENCE</scope>
    <source>
        <strain evidence="13 15">CCMP2712</strain>
    </source>
</reference>
<keyword evidence="2" id="KW-0813">Transport</keyword>
<dbReference type="InterPro" id="IPR050927">
    <property type="entry name" value="TRPM"/>
</dbReference>
<feature type="compositionally biased region" description="Basic residues" evidence="9">
    <location>
        <begin position="29"/>
        <end position="39"/>
    </location>
</feature>
<dbReference type="eggNOG" id="KOG3614">
    <property type="taxonomic scope" value="Eukaryota"/>
</dbReference>
<gene>
    <name evidence="13" type="ORF">GUITHDRAFT_166769</name>
</gene>
<evidence type="ECO:0000256" key="3">
    <source>
        <dbReference type="ARBA" id="ARBA00022692"/>
    </source>
</evidence>
<evidence type="ECO:0000256" key="1">
    <source>
        <dbReference type="ARBA" id="ARBA00004141"/>
    </source>
</evidence>
<dbReference type="GO" id="GO:0005261">
    <property type="term" value="F:monoatomic cation channel activity"/>
    <property type="evidence" value="ECO:0007669"/>
    <property type="project" value="TreeGrafter"/>
</dbReference>
<dbReference type="GeneID" id="17288821"/>
<dbReference type="Pfam" id="PF25508">
    <property type="entry name" value="TRPM2"/>
    <property type="match status" value="1"/>
</dbReference>
<feature type="domain" description="TRPM SLOG" evidence="11">
    <location>
        <begin position="189"/>
        <end position="351"/>
    </location>
</feature>
<feature type="transmembrane region" description="Helical" evidence="10">
    <location>
        <begin position="1206"/>
        <end position="1233"/>
    </location>
</feature>
<dbReference type="HOGENOM" id="CLU_235326_0_0_1"/>
<evidence type="ECO:0000313" key="13">
    <source>
        <dbReference type="EMBL" id="EKX32089.1"/>
    </source>
</evidence>
<accession>L1I859</accession>
<evidence type="ECO:0000256" key="5">
    <source>
        <dbReference type="ARBA" id="ARBA00023065"/>
    </source>
</evidence>
<keyword evidence="3 10" id="KW-0812">Transmembrane</keyword>
<dbReference type="EMBL" id="JH993212">
    <property type="protein sequence ID" value="EKX32089.1"/>
    <property type="molecule type" value="Genomic_DNA"/>
</dbReference>
<evidence type="ECO:0000256" key="7">
    <source>
        <dbReference type="ARBA" id="ARBA00023303"/>
    </source>
</evidence>
<evidence type="ECO:0000256" key="4">
    <source>
        <dbReference type="ARBA" id="ARBA00022989"/>
    </source>
</evidence>
<reference evidence="14" key="3">
    <citation type="submission" date="2015-06" db="UniProtKB">
        <authorList>
            <consortium name="EnsemblProtists"/>
        </authorList>
    </citation>
    <scope>IDENTIFICATION</scope>
</reference>
<evidence type="ECO:0000259" key="11">
    <source>
        <dbReference type="Pfam" id="PF18139"/>
    </source>
</evidence>
<proteinExistence type="predicted"/>
<evidence type="ECO:0000313" key="14">
    <source>
        <dbReference type="EnsemblProtists" id="EKX32089"/>
    </source>
</evidence>
<evidence type="ECO:0000259" key="12">
    <source>
        <dbReference type="Pfam" id="PF25508"/>
    </source>
</evidence>
<reference evidence="15" key="2">
    <citation type="submission" date="2012-11" db="EMBL/GenBank/DDBJ databases">
        <authorList>
            <person name="Kuo A."/>
            <person name="Curtis B.A."/>
            <person name="Tanifuji G."/>
            <person name="Burki F."/>
            <person name="Gruber A."/>
            <person name="Irimia M."/>
            <person name="Maruyama S."/>
            <person name="Arias M.C."/>
            <person name="Ball S.G."/>
            <person name="Gile G.H."/>
            <person name="Hirakawa Y."/>
            <person name="Hopkins J.F."/>
            <person name="Rensing S.A."/>
            <person name="Schmutz J."/>
            <person name="Symeonidi A."/>
            <person name="Elias M."/>
            <person name="Eveleigh R.J."/>
            <person name="Herman E.K."/>
            <person name="Klute M.J."/>
            <person name="Nakayama T."/>
            <person name="Obornik M."/>
            <person name="Reyes-Prieto A."/>
            <person name="Armbrust E.V."/>
            <person name="Aves S.J."/>
            <person name="Beiko R.G."/>
            <person name="Coutinho P."/>
            <person name="Dacks J.B."/>
            <person name="Durnford D.G."/>
            <person name="Fast N.M."/>
            <person name="Green B.R."/>
            <person name="Grisdale C."/>
            <person name="Hempe F."/>
            <person name="Henrissat B."/>
            <person name="Hoppner M.P."/>
            <person name="Ishida K.-I."/>
            <person name="Kim E."/>
            <person name="Koreny L."/>
            <person name="Kroth P.G."/>
            <person name="Liu Y."/>
            <person name="Malik S.-B."/>
            <person name="Maier U.G."/>
            <person name="McRose D."/>
            <person name="Mock T."/>
            <person name="Neilson J.A."/>
            <person name="Onodera N.T."/>
            <person name="Poole A.M."/>
            <person name="Pritham E.J."/>
            <person name="Richards T.A."/>
            <person name="Rocap G."/>
            <person name="Roy S.W."/>
            <person name="Sarai C."/>
            <person name="Schaack S."/>
            <person name="Shirato S."/>
            <person name="Slamovits C.H."/>
            <person name="Spencer D.F."/>
            <person name="Suzuki S."/>
            <person name="Worden A.Z."/>
            <person name="Zauner S."/>
            <person name="Barry K."/>
            <person name="Bell C."/>
            <person name="Bharti A.K."/>
            <person name="Crow J.A."/>
            <person name="Grimwood J."/>
            <person name="Kramer R."/>
            <person name="Lindquist E."/>
            <person name="Lucas S."/>
            <person name="Salamov A."/>
            <person name="McFadden G.I."/>
            <person name="Lane C.E."/>
            <person name="Keeling P.J."/>
            <person name="Gray M.W."/>
            <person name="Grigoriev I.V."/>
            <person name="Archibald J.M."/>
        </authorList>
    </citation>
    <scope>NUCLEOTIDE SEQUENCE</scope>
    <source>
        <strain evidence="15">CCMP2712</strain>
    </source>
</reference>
<organism evidence="13">
    <name type="scientific">Guillardia theta (strain CCMP2712)</name>
    <name type="common">Cryptophyte</name>
    <dbReference type="NCBI Taxonomy" id="905079"/>
    <lineage>
        <taxon>Eukaryota</taxon>
        <taxon>Cryptophyceae</taxon>
        <taxon>Pyrenomonadales</taxon>
        <taxon>Geminigeraceae</taxon>
        <taxon>Guillardia</taxon>
    </lineage>
</organism>